<dbReference type="Gene3D" id="1.20.1290.10">
    <property type="entry name" value="AhpD-like"/>
    <property type="match status" value="1"/>
</dbReference>
<dbReference type="NCBIfam" id="TIGR00778">
    <property type="entry name" value="ahpD_dom"/>
    <property type="match status" value="1"/>
</dbReference>
<dbReference type="InterPro" id="IPR010195">
    <property type="entry name" value="Uncharacterised_peroxidase-rel"/>
</dbReference>
<proteinExistence type="predicted"/>
<dbReference type="Proteomes" id="UP001327027">
    <property type="component" value="Unassembled WGS sequence"/>
</dbReference>
<evidence type="ECO:0000259" key="1">
    <source>
        <dbReference type="Pfam" id="PF02627"/>
    </source>
</evidence>
<dbReference type="RefSeq" id="WP_324180405.1">
    <property type="nucleotide sequence ID" value="NZ_BAABAW010000006.1"/>
</dbReference>
<dbReference type="NCBIfam" id="TIGR01926">
    <property type="entry name" value="peroxid_rel"/>
    <property type="match status" value="1"/>
</dbReference>
<protein>
    <submittedName>
        <fullName evidence="2">Peroxidase-related enzyme</fullName>
    </submittedName>
</protein>
<keyword evidence="2" id="KW-0575">Peroxidase</keyword>
<evidence type="ECO:0000313" key="3">
    <source>
        <dbReference type="Proteomes" id="UP001327027"/>
    </source>
</evidence>
<dbReference type="InterPro" id="IPR004675">
    <property type="entry name" value="AhpD_core"/>
</dbReference>
<name>A0ABU5ZWW1_9FLAO</name>
<gene>
    <name evidence="2" type="ORF">U6A24_12940</name>
</gene>
<dbReference type="InterPro" id="IPR003779">
    <property type="entry name" value="CMD-like"/>
</dbReference>
<accession>A0ABU5ZWW1</accession>
<comment type="caution">
    <text evidence="2">The sequence shown here is derived from an EMBL/GenBank/DDBJ whole genome shotgun (WGS) entry which is preliminary data.</text>
</comment>
<feature type="domain" description="Carboxymuconolactone decarboxylase-like" evidence="1">
    <location>
        <begin position="46"/>
        <end position="124"/>
    </location>
</feature>
<dbReference type="InterPro" id="IPR029032">
    <property type="entry name" value="AhpD-like"/>
</dbReference>
<evidence type="ECO:0000313" key="2">
    <source>
        <dbReference type="EMBL" id="MEB3346375.1"/>
    </source>
</evidence>
<keyword evidence="3" id="KW-1185">Reference proteome</keyword>
<organism evidence="2 3">
    <name type="scientific">Aquimarina gracilis</name>
    <dbReference type="NCBI Taxonomy" id="874422"/>
    <lineage>
        <taxon>Bacteria</taxon>
        <taxon>Pseudomonadati</taxon>
        <taxon>Bacteroidota</taxon>
        <taxon>Flavobacteriia</taxon>
        <taxon>Flavobacteriales</taxon>
        <taxon>Flavobacteriaceae</taxon>
        <taxon>Aquimarina</taxon>
    </lineage>
</organism>
<dbReference type="PANTHER" id="PTHR35446">
    <property type="entry name" value="SI:CH211-175M2.5"/>
    <property type="match status" value="1"/>
</dbReference>
<dbReference type="PANTHER" id="PTHR35446:SF2">
    <property type="entry name" value="CARBOXYMUCONOLACTONE DECARBOXYLASE-LIKE DOMAIN-CONTAINING PROTEIN"/>
    <property type="match status" value="1"/>
</dbReference>
<keyword evidence="2" id="KW-0560">Oxidoreductase</keyword>
<dbReference type="SUPFAM" id="SSF69118">
    <property type="entry name" value="AhpD-like"/>
    <property type="match status" value="1"/>
</dbReference>
<reference evidence="2 3" key="1">
    <citation type="journal article" date="2013" name="Int. J. Syst. Evol. Microbiol.">
        <title>Aquimarina gracilis sp. nov., isolated from the gut microflora of a mussel, Mytilus coruscus, and emended description of Aquimarina spongiae.</title>
        <authorList>
            <person name="Park S.C."/>
            <person name="Choe H.N."/>
            <person name="Baik K.S."/>
            <person name="Seong C.N."/>
        </authorList>
    </citation>
    <scope>NUCLEOTIDE SEQUENCE [LARGE SCALE GENOMIC DNA]</scope>
    <source>
        <strain evidence="2 3">PSC32</strain>
    </source>
</reference>
<dbReference type="EMBL" id="JAYKLX010000006">
    <property type="protein sequence ID" value="MEB3346375.1"/>
    <property type="molecule type" value="Genomic_DNA"/>
</dbReference>
<dbReference type="Pfam" id="PF02627">
    <property type="entry name" value="CMD"/>
    <property type="match status" value="1"/>
</dbReference>
<sequence>MKTISTILEDPITTPELENTFETIKQELGAPFVPNFFQVWGNAPHALQGIVPAMKHILGSGMLERRLKEMIMIAVSSFKHCNYCEAAHQVFCSSMGALPEQIEHLMNRHTLRESDDPKEKAAIDFAIKLAKDPNSSNQEDFSKLESLGYSKPEILEIIGMSGMAVFYSHLASATKIKIDPGFKEALSKQTVK</sequence>
<dbReference type="GO" id="GO:0004601">
    <property type="term" value="F:peroxidase activity"/>
    <property type="evidence" value="ECO:0007669"/>
    <property type="project" value="UniProtKB-KW"/>
</dbReference>